<evidence type="ECO:0008006" key="4">
    <source>
        <dbReference type="Google" id="ProtNLM"/>
    </source>
</evidence>
<dbReference type="SUPFAM" id="SSF53335">
    <property type="entry name" value="S-adenosyl-L-methionine-dependent methyltransferases"/>
    <property type="match status" value="1"/>
</dbReference>
<dbReference type="Proteomes" id="UP000219465">
    <property type="component" value="Unassembled WGS sequence"/>
</dbReference>
<evidence type="ECO:0000313" key="3">
    <source>
        <dbReference type="Proteomes" id="UP000219465"/>
    </source>
</evidence>
<dbReference type="InterPro" id="IPR029063">
    <property type="entry name" value="SAM-dependent_MTases_sf"/>
</dbReference>
<proteinExistence type="predicted"/>
<organism evidence="2 3">
    <name type="scientific">Hoeflea halophila</name>
    <dbReference type="NCBI Taxonomy" id="714899"/>
    <lineage>
        <taxon>Bacteria</taxon>
        <taxon>Pseudomonadati</taxon>
        <taxon>Pseudomonadota</taxon>
        <taxon>Alphaproteobacteria</taxon>
        <taxon>Hyphomicrobiales</taxon>
        <taxon>Rhizobiaceae</taxon>
        <taxon>Hoeflea</taxon>
    </lineage>
</organism>
<dbReference type="EMBL" id="OCPC01000002">
    <property type="protein sequence ID" value="SOE17223.1"/>
    <property type="molecule type" value="Genomic_DNA"/>
</dbReference>
<evidence type="ECO:0000313" key="2">
    <source>
        <dbReference type="EMBL" id="SOE17223.1"/>
    </source>
</evidence>
<evidence type="ECO:0000256" key="1">
    <source>
        <dbReference type="SAM" id="MobiDB-lite"/>
    </source>
</evidence>
<name>A0A286IAR0_9HYPH</name>
<reference evidence="3" key="1">
    <citation type="submission" date="2017-08" db="EMBL/GenBank/DDBJ databases">
        <authorList>
            <person name="Varghese N."/>
            <person name="Submissions S."/>
        </authorList>
    </citation>
    <scope>NUCLEOTIDE SEQUENCE [LARGE SCALE GENOMIC DNA]</scope>
    <source>
        <strain evidence="3">KCTC 23107</strain>
    </source>
</reference>
<dbReference type="Gene3D" id="3.40.50.150">
    <property type="entry name" value="Vaccinia Virus protein VP39"/>
    <property type="match status" value="1"/>
</dbReference>
<dbReference type="OrthoDB" id="20930at2"/>
<dbReference type="AlphaFoldDB" id="A0A286IAR0"/>
<feature type="region of interest" description="Disordered" evidence="1">
    <location>
        <begin position="8"/>
        <end position="47"/>
    </location>
</feature>
<gene>
    <name evidence="2" type="ORF">SAMN05877838_2117</name>
</gene>
<accession>A0A286IAR0</accession>
<dbReference type="RefSeq" id="WP_143438996.1">
    <property type="nucleotide sequence ID" value="NZ_OCPC01000002.1"/>
</dbReference>
<sequence>MLRFLRRFDPRSVNDRDGPRSSTQPSADAANQGSEQTGNREPANAHLPSDQVTDALESLRPLDYLLEPNIAQLQSVFDNADDKIACLRRFALFFVVRPEKLKLINTPYYHHHHAGNVVFDLILAAGEYGAGHLDLAESLIASHIEDFDDPFLGMLLARIQGAKGDFPGEAETVQKLRTRFPDDVMVTLFQLNVDLRDGNIAKANQNLDSVRPFVEELLKTESLEVQSSAADLADAIKNRRLSRSESFDIYDDALTRQTWAGYFEHFITQGRHQSGDGHLIDELDVQLTDFIGKHGIGTVLDFGSLCAEIIARPADKLRDTRFVGIDRQEFVATLNQEAYALPNMSFESGDIFDFLPQMKELPGPRLLFHVRTTCFLYPELVERIYAAAAQAGVDYIMGWEGDGLSRHHLRYFSFDDMPDISIARKGVLFNHNYRRILERAGYEITHQQNVTTLALCPDEKDLLGAALFFTARRRQAS</sequence>
<feature type="compositionally biased region" description="Polar residues" evidence="1">
    <location>
        <begin position="20"/>
        <end position="39"/>
    </location>
</feature>
<feature type="compositionally biased region" description="Basic and acidic residues" evidence="1">
    <location>
        <begin position="8"/>
        <end position="19"/>
    </location>
</feature>
<protein>
    <recommendedName>
        <fullName evidence="4">Methyltransferase family protein</fullName>
    </recommendedName>
</protein>
<keyword evidence="3" id="KW-1185">Reference proteome</keyword>